<keyword evidence="4 7" id="KW-0812">Transmembrane</keyword>
<gene>
    <name evidence="8" type="ORF">Pmar_PMAR000754</name>
</gene>
<dbReference type="GO" id="GO:0016020">
    <property type="term" value="C:membrane"/>
    <property type="evidence" value="ECO:0007669"/>
    <property type="project" value="UniProtKB-SubCell"/>
</dbReference>
<dbReference type="PANTHER" id="PTHR31585">
    <property type="entry name" value="FOLATE-BIOPTERIN TRANSPORTER 1, CHLOROPLASTIC"/>
    <property type="match status" value="1"/>
</dbReference>
<feature type="transmembrane region" description="Helical" evidence="7">
    <location>
        <begin position="201"/>
        <end position="223"/>
    </location>
</feature>
<feature type="transmembrane region" description="Helical" evidence="7">
    <location>
        <begin position="156"/>
        <end position="178"/>
    </location>
</feature>
<dbReference type="Proteomes" id="UP000007800">
    <property type="component" value="Unassembled WGS sequence"/>
</dbReference>
<dbReference type="Pfam" id="PF03092">
    <property type="entry name" value="BT1"/>
    <property type="match status" value="1"/>
</dbReference>
<keyword evidence="3" id="KW-0813">Transport</keyword>
<feature type="transmembrane region" description="Helical" evidence="7">
    <location>
        <begin position="229"/>
        <end position="247"/>
    </location>
</feature>
<keyword evidence="5 7" id="KW-1133">Transmembrane helix</keyword>
<evidence type="ECO:0000313" key="9">
    <source>
        <dbReference type="Proteomes" id="UP000007800"/>
    </source>
</evidence>
<feature type="transmembrane region" description="Helical" evidence="7">
    <location>
        <begin position="438"/>
        <end position="459"/>
    </location>
</feature>
<feature type="transmembrane region" description="Helical" evidence="7">
    <location>
        <begin position="393"/>
        <end position="415"/>
    </location>
</feature>
<evidence type="ECO:0000256" key="1">
    <source>
        <dbReference type="ARBA" id="ARBA00004141"/>
    </source>
</evidence>
<dbReference type="AlphaFoldDB" id="C5KXI5"/>
<dbReference type="RefSeq" id="XP_002778914.1">
    <property type="nucleotide sequence ID" value="XM_002778868.1"/>
</dbReference>
<feature type="transmembrane region" description="Helical" evidence="7">
    <location>
        <begin position="79"/>
        <end position="100"/>
    </location>
</feature>
<dbReference type="OrthoDB" id="754047at2759"/>
<organism evidence="9">
    <name type="scientific">Perkinsus marinus (strain ATCC 50983 / TXsc)</name>
    <dbReference type="NCBI Taxonomy" id="423536"/>
    <lineage>
        <taxon>Eukaryota</taxon>
        <taxon>Sar</taxon>
        <taxon>Alveolata</taxon>
        <taxon>Perkinsozoa</taxon>
        <taxon>Perkinsea</taxon>
        <taxon>Perkinsida</taxon>
        <taxon>Perkinsidae</taxon>
        <taxon>Perkinsus</taxon>
    </lineage>
</organism>
<comment type="similarity">
    <text evidence="2">Belongs to the major facilitator superfamily. Folate-biopterin transporter (TC 2.A.71) family.</text>
</comment>
<feature type="transmembrane region" description="Helical" evidence="7">
    <location>
        <begin position="52"/>
        <end position="73"/>
    </location>
</feature>
<sequence length="506" mass="54960">MVNSVVRFYFQDMNVPGPFIDRYMSIVFMPFALKPWMGLLSDCYPIFGYKRMPYLVGAAAIGIAGTLLAVLIVPSPSVVQYGIAGLFMMIFYWITCADLLSEAVYSRKVSEVPTEGPALVGYVTAGQKIVGLVAGLLAGIIIQYAPSIGGHTGSQWALGTTIIPSIALLVPVSLNYLGEEKLNPVMARDERKKLWKEQPELVCLSLLVGAIVVVYSVVSLFVASFSINLALLFLLLIIVLVTASMLLNPTIGKLVIFKSILGVTRLQPSGAAQYFFTDDAAQFPGGPNFSALFYGSVVTTVGILAGVVAVVIVTRFMASWTYRRVYIVIILVILILQLGDPMIYSRVNLEIGVPDKVFVIGSTALVQVGQILIYMPGFLMLSYMCPKNVEGLMFALLAASFNFSFMSTGSITGFISKNLGVDPRGLPGVDESSQFDNLWIVSLVCIGLQLIPLAFLWLLPNVRLNEHILLDVERASATANSPLRRFLQGWNAPLGKDVDGAQLISQ</sequence>
<protein>
    <recommendedName>
        <fullName evidence="10">Folate/biopterin transporter</fullName>
    </recommendedName>
</protein>
<feature type="transmembrane region" description="Helical" evidence="7">
    <location>
        <begin position="325"/>
        <end position="345"/>
    </location>
</feature>
<dbReference type="InterPro" id="IPR039309">
    <property type="entry name" value="BT1"/>
</dbReference>
<evidence type="ECO:0000256" key="2">
    <source>
        <dbReference type="ARBA" id="ARBA00007015"/>
    </source>
</evidence>
<dbReference type="OMA" id="WITCADL"/>
<feature type="transmembrane region" description="Helical" evidence="7">
    <location>
        <begin position="357"/>
        <end position="381"/>
    </location>
</feature>
<reference evidence="8 9" key="1">
    <citation type="submission" date="2008-07" db="EMBL/GenBank/DDBJ databases">
        <authorList>
            <person name="El-Sayed N."/>
            <person name="Caler E."/>
            <person name="Inman J."/>
            <person name="Amedeo P."/>
            <person name="Hass B."/>
            <person name="Wortman J."/>
        </authorList>
    </citation>
    <scope>NUCLEOTIDE SEQUENCE [LARGE SCALE GENOMIC DNA]</scope>
    <source>
        <strain evidence="9">ATCC 50983 / TXsc</strain>
    </source>
</reference>
<feature type="transmembrane region" description="Helical" evidence="7">
    <location>
        <begin position="120"/>
        <end position="144"/>
    </location>
</feature>
<comment type="subcellular location">
    <subcellularLocation>
        <location evidence="1">Membrane</location>
        <topology evidence="1">Multi-pass membrane protein</topology>
    </subcellularLocation>
</comment>
<dbReference type="EMBL" id="GG677256">
    <property type="protein sequence ID" value="EER10709.1"/>
    <property type="molecule type" value="Genomic_DNA"/>
</dbReference>
<keyword evidence="9" id="KW-1185">Reference proteome</keyword>
<dbReference type="InParanoid" id="C5KXI5"/>
<evidence type="ECO:0000256" key="4">
    <source>
        <dbReference type="ARBA" id="ARBA00022692"/>
    </source>
</evidence>
<evidence type="ECO:0000256" key="6">
    <source>
        <dbReference type="ARBA" id="ARBA00023136"/>
    </source>
</evidence>
<dbReference type="GeneID" id="9039019"/>
<accession>C5KXI5</accession>
<dbReference type="PANTHER" id="PTHR31585:SF0">
    <property type="entry name" value="FOLATE-BIOPTERIN TRANSPORTER 1, CHLOROPLASTIC"/>
    <property type="match status" value="1"/>
</dbReference>
<name>C5KXI5_PERM5</name>
<dbReference type="InterPro" id="IPR036259">
    <property type="entry name" value="MFS_trans_sf"/>
</dbReference>
<keyword evidence="6 7" id="KW-0472">Membrane</keyword>
<evidence type="ECO:0000313" key="8">
    <source>
        <dbReference type="EMBL" id="EER10709.1"/>
    </source>
</evidence>
<dbReference type="SUPFAM" id="SSF103473">
    <property type="entry name" value="MFS general substrate transporter"/>
    <property type="match status" value="1"/>
</dbReference>
<evidence type="ECO:0008006" key="10">
    <source>
        <dbReference type="Google" id="ProtNLM"/>
    </source>
</evidence>
<evidence type="ECO:0000256" key="5">
    <source>
        <dbReference type="ARBA" id="ARBA00022989"/>
    </source>
</evidence>
<evidence type="ECO:0000256" key="3">
    <source>
        <dbReference type="ARBA" id="ARBA00022448"/>
    </source>
</evidence>
<feature type="transmembrane region" description="Helical" evidence="7">
    <location>
        <begin position="254"/>
        <end position="276"/>
    </location>
</feature>
<proteinExistence type="inferred from homology"/>
<evidence type="ECO:0000256" key="7">
    <source>
        <dbReference type="SAM" id="Phobius"/>
    </source>
</evidence>
<feature type="transmembrane region" description="Helical" evidence="7">
    <location>
        <begin position="291"/>
        <end position="313"/>
    </location>
</feature>